<keyword evidence="2" id="KW-1185">Reference proteome</keyword>
<feature type="compositionally biased region" description="Gly residues" evidence="1">
    <location>
        <begin position="52"/>
        <end position="63"/>
    </location>
</feature>
<dbReference type="Proteomes" id="UP000492821">
    <property type="component" value="Unassembled WGS sequence"/>
</dbReference>
<evidence type="ECO:0000256" key="1">
    <source>
        <dbReference type="SAM" id="MobiDB-lite"/>
    </source>
</evidence>
<evidence type="ECO:0000313" key="3">
    <source>
        <dbReference type="WBParaSite" id="Pan_g9989.t1"/>
    </source>
</evidence>
<protein>
    <submittedName>
        <fullName evidence="3">Vta1 domain-containing protein</fullName>
    </submittedName>
</protein>
<organism evidence="2 3">
    <name type="scientific">Panagrellus redivivus</name>
    <name type="common">Microworm</name>
    <dbReference type="NCBI Taxonomy" id="6233"/>
    <lineage>
        <taxon>Eukaryota</taxon>
        <taxon>Metazoa</taxon>
        <taxon>Ecdysozoa</taxon>
        <taxon>Nematoda</taxon>
        <taxon>Chromadorea</taxon>
        <taxon>Rhabditida</taxon>
        <taxon>Tylenchina</taxon>
        <taxon>Panagrolaimomorpha</taxon>
        <taxon>Panagrolaimoidea</taxon>
        <taxon>Panagrolaimidae</taxon>
        <taxon>Panagrellus</taxon>
    </lineage>
</organism>
<proteinExistence type="predicted"/>
<feature type="compositionally biased region" description="Basic and acidic residues" evidence="1">
    <location>
        <begin position="113"/>
        <end position="123"/>
    </location>
</feature>
<name>A0A7E5A233_PANRE</name>
<dbReference type="WBParaSite" id="Pan_g9989.t1">
    <property type="protein sequence ID" value="Pan_g9989.t1"/>
    <property type="gene ID" value="Pan_g9989"/>
</dbReference>
<reference evidence="3" key="2">
    <citation type="submission" date="2020-10" db="UniProtKB">
        <authorList>
            <consortium name="WormBaseParasite"/>
        </authorList>
    </citation>
    <scope>IDENTIFICATION</scope>
</reference>
<evidence type="ECO:0000313" key="2">
    <source>
        <dbReference type="Proteomes" id="UP000492821"/>
    </source>
</evidence>
<accession>A0A7E5A233</accession>
<feature type="region of interest" description="Disordered" evidence="1">
    <location>
        <begin position="52"/>
        <end position="123"/>
    </location>
</feature>
<dbReference type="AlphaFoldDB" id="A0A7E5A233"/>
<sequence>MAEPTFDADASLQVISYLCEKVAAAIMEMDDSHVLHKYAFLTAKVAADDIIGKGGLHPGGGIDGDSPMEEDEEGAHRMDRPMNEDDAQNTSKHPSNLPPKQVVVSSEAPEPVAPKEEDPKATK</sequence>
<reference evidence="2" key="1">
    <citation type="journal article" date="2013" name="Genetics">
        <title>The draft genome and transcriptome of Panagrellus redivivus are shaped by the harsh demands of a free-living lifestyle.</title>
        <authorList>
            <person name="Srinivasan J."/>
            <person name="Dillman A.R."/>
            <person name="Macchietto M.G."/>
            <person name="Heikkinen L."/>
            <person name="Lakso M."/>
            <person name="Fracchia K.M."/>
            <person name="Antoshechkin I."/>
            <person name="Mortazavi A."/>
            <person name="Wong G."/>
            <person name="Sternberg P.W."/>
        </authorList>
    </citation>
    <scope>NUCLEOTIDE SEQUENCE [LARGE SCALE GENOMIC DNA]</scope>
    <source>
        <strain evidence="2">MT8872</strain>
    </source>
</reference>
<feature type="compositionally biased region" description="Basic and acidic residues" evidence="1">
    <location>
        <begin position="74"/>
        <end position="83"/>
    </location>
</feature>